<dbReference type="InterPro" id="IPR018280">
    <property type="entry name" value="Ribosomal_uS3_CS"/>
</dbReference>
<accession>A0A1F4VHM7</accession>
<dbReference type="SUPFAM" id="SSF54814">
    <property type="entry name" value="Prokaryotic type KH domain (KH-domain type II)"/>
    <property type="match status" value="1"/>
</dbReference>
<evidence type="ECO:0000313" key="12">
    <source>
        <dbReference type="Proteomes" id="UP000177763"/>
    </source>
</evidence>
<evidence type="ECO:0000256" key="8">
    <source>
        <dbReference type="HAMAP-Rule" id="MF_01309"/>
    </source>
</evidence>
<dbReference type="InterPro" id="IPR009019">
    <property type="entry name" value="KH_sf_prok-type"/>
</dbReference>
<reference evidence="11 12" key="1">
    <citation type="journal article" date="2016" name="Nat. Commun.">
        <title>Thousands of microbial genomes shed light on interconnected biogeochemical processes in an aquifer system.</title>
        <authorList>
            <person name="Anantharaman K."/>
            <person name="Brown C.T."/>
            <person name="Hug L.A."/>
            <person name="Sharon I."/>
            <person name="Castelle C.J."/>
            <person name="Probst A.J."/>
            <person name="Thomas B.C."/>
            <person name="Singh A."/>
            <person name="Wilkins M.J."/>
            <person name="Karaoz U."/>
            <person name="Brodie E.L."/>
            <person name="Williams K.H."/>
            <person name="Hubbard S.S."/>
            <person name="Banfield J.F."/>
        </authorList>
    </citation>
    <scope>NUCLEOTIDE SEQUENCE [LARGE SCALE GENOMIC DNA]</scope>
</reference>
<comment type="caution">
    <text evidence="11">The sequence shown here is derived from an EMBL/GenBank/DDBJ whole genome shotgun (WGS) entry which is preliminary data.</text>
</comment>
<keyword evidence="2 8" id="KW-0699">rRNA-binding</keyword>
<dbReference type="GO" id="GO:0003729">
    <property type="term" value="F:mRNA binding"/>
    <property type="evidence" value="ECO:0007669"/>
    <property type="project" value="UniProtKB-UniRule"/>
</dbReference>
<dbReference type="FunFam" id="3.30.300.20:FF:000001">
    <property type="entry name" value="30S ribosomal protein S3"/>
    <property type="match status" value="1"/>
</dbReference>
<dbReference type="AlphaFoldDB" id="A0A1F4VHM7"/>
<keyword evidence="4 8" id="KW-0689">Ribosomal protein</keyword>
<dbReference type="PANTHER" id="PTHR11760:SF19">
    <property type="entry name" value="SMALL RIBOSOMAL SUBUNIT PROTEIN US3C"/>
    <property type="match status" value="1"/>
</dbReference>
<evidence type="ECO:0000256" key="2">
    <source>
        <dbReference type="ARBA" id="ARBA00022730"/>
    </source>
</evidence>
<dbReference type="EMBL" id="MEVN01000032">
    <property type="protein sequence ID" value="OGC56701.1"/>
    <property type="molecule type" value="Genomic_DNA"/>
</dbReference>
<dbReference type="InterPro" id="IPR004087">
    <property type="entry name" value="KH_dom"/>
</dbReference>
<comment type="similarity">
    <text evidence="1 8 9">Belongs to the universal ribosomal protein uS3 family.</text>
</comment>
<dbReference type="GO" id="GO:0006412">
    <property type="term" value="P:translation"/>
    <property type="evidence" value="ECO:0007669"/>
    <property type="project" value="UniProtKB-UniRule"/>
</dbReference>
<sequence>MGQKVNPIGFRVGISRDWSSRWFAGKKDYADFALEDLEIRKILKKKFELAGIKSVDIERSLNEITIIVKVSKPGMVIGKGGLLAEEAKDLLKKATKSKVSLNVEEVKVPEIEAQLVADYICRQLKRRLPYRRVASAAATSAMDRGAKGVRIRLAGLLSGGNSIARTEIVYKGSVPAQTLRADIDYARVHCLMLYGMIGVKVWIYKGELEI</sequence>
<dbReference type="Pfam" id="PF07650">
    <property type="entry name" value="KH_2"/>
    <property type="match status" value="1"/>
</dbReference>
<evidence type="ECO:0000256" key="6">
    <source>
        <dbReference type="ARBA" id="ARBA00024998"/>
    </source>
</evidence>
<proteinExistence type="inferred from homology"/>
<evidence type="ECO:0000256" key="4">
    <source>
        <dbReference type="ARBA" id="ARBA00022980"/>
    </source>
</evidence>
<evidence type="ECO:0000259" key="10">
    <source>
        <dbReference type="PROSITE" id="PS50823"/>
    </source>
</evidence>
<dbReference type="GO" id="GO:0003735">
    <property type="term" value="F:structural constituent of ribosome"/>
    <property type="evidence" value="ECO:0007669"/>
    <property type="project" value="InterPro"/>
</dbReference>
<dbReference type="PROSITE" id="PS50823">
    <property type="entry name" value="KH_TYPE_2"/>
    <property type="match status" value="1"/>
</dbReference>
<dbReference type="GO" id="GO:0019843">
    <property type="term" value="F:rRNA binding"/>
    <property type="evidence" value="ECO:0007669"/>
    <property type="project" value="UniProtKB-UniRule"/>
</dbReference>
<evidence type="ECO:0000313" key="11">
    <source>
        <dbReference type="EMBL" id="OGC56701.1"/>
    </source>
</evidence>
<dbReference type="HAMAP" id="MF_01309_B">
    <property type="entry name" value="Ribosomal_uS3_B"/>
    <property type="match status" value="1"/>
</dbReference>
<dbReference type="CDD" id="cd02412">
    <property type="entry name" value="KH-II_30S_S3"/>
    <property type="match status" value="1"/>
</dbReference>
<dbReference type="Pfam" id="PF00189">
    <property type="entry name" value="Ribosomal_S3_C"/>
    <property type="match status" value="1"/>
</dbReference>
<name>A0A1F4VHM7_UNCKA</name>
<dbReference type="Gene3D" id="3.30.300.20">
    <property type="match status" value="1"/>
</dbReference>
<evidence type="ECO:0000256" key="9">
    <source>
        <dbReference type="RuleBase" id="RU003624"/>
    </source>
</evidence>
<comment type="subunit">
    <text evidence="8">Part of the 30S ribosomal subunit. Forms a tight complex with proteins S10 and S14.</text>
</comment>
<dbReference type="InterPro" id="IPR001351">
    <property type="entry name" value="Ribosomal_uS3_C"/>
</dbReference>
<evidence type="ECO:0000256" key="1">
    <source>
        <dbReference type="ARBA" id="ARBA00010761"/>
    </source>
</evidence>
<evidence type="ECO:0000256" key="7">
    <source>
        <dbReference type="ARBA" id="ARBA00035257"/>
    </source>
</evidence>
<comment type="function">
    <text evidence="6 8">Binds the lower part of the 30S subunit head. Binds mRNA in the 70S ribosome, positioning it for translation.</text>
</comment>
<dbReference type="InterPro" id="IPR005704">
    <property type="entry name" value="Ribosomal_uS3_bac-typ"/>
</dbReference>
<dbReference type="PROSITE" id="PS00548">
    <property type="entry name" value="RIBOSOMAL_S3"/>
    <property type="match status" value="1"/>
</dbReference>
<keyword evidence="3 8" id="KW-0694">RNA-binding</keyword>
<organism evidence="11 12">
    <name type="scientific">candidate division WWE3 bacterium RIFCSPLOWO2_12_FULL_36_10</name>
    <dbReference type="NCBI Taxonomy" id="1802630"/>
    <lineage>
        <taxon>Bacteria</taxon>
        <taxon>Katanobacteria</taxon>
    </lineage>
</organism>
<dbReference type="Gene3D" id="3.30.1140.32">
    <property type="entry name" value="Ribosomal protein S3, C-terminal domain"/>
    <property type="match status" value="1"/>
</dbReference>
<dbReference type="PANTHER" id="PTHR11760">
    <property type="entry name" value="30S/40S RIBOSOMAL PROTEIN S3"/>
    <property type="match status" value="1"/>
</dbReference>
<feature type="domain" description="KH type-2" evidence="10">
    <location>
        <begin position="39"/>
        <end position="107"/>
    </location>
</feature>
<dbReference type="Proteomes" id="UP000177763">
    <property type="component" value="Unassembled WGS sequence"/>
</dbReference>
<gene>
    <name evidence="8" type="primary">rpsC</name>
    <name evidence="11" type="ORF">A3H26_00560</name>
</gene>
<dbReference type="InterPro" id="IPR057258">
    <property type="entry name" value="Ribosomal_uS3"/>
</dbReference>
<evidence type="ECO:0000256" key="3">
    <source>
        <dbReference type="ARBA" id="ARBA00022884"/>
    </source>
</evidence>
<dbReference type="SUPFAM" id="SSF54821">
    <property type="entry name" value="Ribosomal protein S3 C-terminal domain"/>
    <property type="match status" value="1"/>
</dbReference>
<dbReference type="STRING" id="1802630.A3H26_00560"/>
<dbReference type="InterPro" id="IPR015946">
    <property type="entry name" value="KH_dom-like_a/b"/>
</dbReference>
<keyword evidence="5 8" id="KW-0687">Ribonucleoprotein</keyword>
<dbReference type="GO" id="GO:0022627">
    <property type="term" value="C:cytosolic small ribosomal subunit"/>
    <property type="evidence" value="ECO:0007669"/>
    <property type="project" value="TreeGrafter"/>
</dbReference>
<dbReference type="NCBIfam" id="TIGR01009">
    <property type="entry name" value="rpsC_bact"/>
    <property type="match status" value="1"/>
</dbReference>
<dbReference type="InterPro" id="IPR004044">
    <property type="entry name" value="KH_dom_type_2"/>
</dbReference>
<dbReference type="SMART" id="SM00322">
    <property type="entry name" value="KH"/>
    <property type="match status" value="1"/>
</dbReference>
<dbReference type="InterPro" id="IPR036419">
    <property type="entry name" value="Ribosomal_S3_C_sf"/>
</dbReference>
<protein>
    <recommendedName>
        <fullName evidence="7 8">Small ribosomal subunit protein uS3</fullName>
    </recommendedName>
</protein>
<evidence type="ECO:0000256" key="5">
    <source>
        <dbReference type="ARBA" id="ARBA00023274"/>
    </source>
</evidence>